<proteinExistence type="predicted"/>
<reference evidence="1" key="1">
    <citation type="journal article" date="2014" name="Front. Microbiol.">
        <title>High frequency of phylogenetically diverse reductive dehalogenase-homologous genes in deep subseafloor sedimentary metagenomes.</title>
        <authorList>
            <person name="Kawai M."/>
            <person name="Futagami T."/>
            <person name="Toyoda A."/>
            <person name="Takaki Y."/>
            <person name="Nishi S."/>
            <person name="Hori S."/>
            <person name="Arai W."/>
            <person name="Tsubouchi T."/>
            <person name="Morono Y."/>
            <person name="Uchiyama I."/>
            <person name="Ito T."/>
            <person name="Fujiyama A."/>
            <person name="Inagaki F."/>
            <person name="Takami H."/>
        </authorList>
    </citation>
    <scope>NUCLEOTIDE SEQUENCE</scope>
    <source>
        <strain evidence="1">Expedition CK06-06</strain>
    </source>
</reference>
<dbReference type="AlphaFoldDB" id="X1UD82"/>
<sequence>MVSALMPDDVRQLKAAGYGDEVNALLGVWAAMAIHWRRADMSDSQVWADVQIKLNELRTALRE</sequence>
<comment type="caution">
    <text evidence="1">The sequence shown here is derived from an EMBL/GenBank/DDBJ whole genome shotgun (WGS) entry which is preliminary data.</text>
</comment>
<name>X1UD82_9ZZZZ</name>
<organism evidence="1">
    <name type="scientific">marine sediment metagenome</name>
    <dbReference type="NCBI Taxonomy" id="412755"/>
    <lineage>
        <taxon>unclassified sequences</taxon>
        <taxon>metagenomes</taxon>
        <taxon>ecological metagenomes</taxon>
    </lineage>
</organism>
<accession>X1UD82</accession>
<dbReference type="EMBL" id="BARW01026132">
    <property type="protein sequence ID" value="GAJ15463.1"/>
    <property type="molecule type" value="Genomic_DNA"/>
</dbReference>
<evidence type="ECO:0000313" key="1">
    <source>
        <dbReference type="EMBL" id="GAJ15463.1"/>
    </source>
</evidence>
<protein>
    <submittedName>
        <fullName evidence="1">Uncharacterized protein</fullName>
    </submittedName>
</protein>
<gene>
    <name evidence="1" type="ORF">S12H4_42670</name>
</gene>